<dbReference type="AlphaFoldDB" id="F4R9E9"/>
<accession>F4R9E9</accession>
<sequence length="226" mass="24817">MPLMPHMISGKYLSLYHNASEDSAKQKRLPLPMITANPSNMPDVDIGEPGVDEPQKRVTKTAPLTAEEHTLDDSDDEPPHRIPSLDASKDDSQSYHKATKRCVTKAAPLTAEERALDNSDDDSLTTTATPATQGGSKRGVARSTLSHRGLEPLPSIDPSHVHSKEHKHALAWVIQQGNKTRLKMVIKASAVHQQLESTQIKADQEFCKVELYAKVCIIGIFICPTE</sequence>
<feature type="region of interest" description="Disordered" evidence="1">
    <location>
        <begin position="33"/>
        <end position="142"/>
    </location>
</feature>
<dbReference type="KEGG" id="mlr:MELLADRAFT_102800"/>
<dbReference type="GeneID" id="18921776"/>
<protein>
    <submittedName>
        <fullName evidence="2">Uncharacterized protein</fullName>
    </submittedName>
</protein>
<evidence type="ECO:0000256" key="1">
    <source>
        <dbReference type="SAM" id="MobiDB-lite"/>
    </source>
</evidence>
<gene>
    <name evidence="2" type="ORF">MELLADRAFT_102800</name>
</gene>
<name>F4R9E9_MELLP</name>
<dbReference type="OrthoDB" id="10613362at2759"/>
<dbReference type="RefSeq" id="XP_007405768.1">
    <property type="nucleotide sequence ID" value="XM_007405706.1"/>
</dbReference>
<organism evidence="3">
    <name type="scientific">Melampsora larici-populina (strain 98AG31 / pathotype 3-4-7)</name>
    <name type="common">Poplar leaf rust fungus</name>
    <dbReference type="NCBI Taxonomy" id="747676"/>
    <lineage>
        <taxon>Eukaryota</taxon>
        <taxon>Fungi</taxon>
        <taxon>Dikarya</taxon>
        <taxon>Basidiomycota</taxon>
        <taxon>Pucciniomycotina</taxon>
        <taxon>Pucciniomycetes</taxon>
        <taxon>Pucciniales</taxon>
        <taxon>Melampsoraceae</taxon>
        <taxon>Melampsora</taxon>
    </lineage>
</organism>
<dbReference type="InParanoid" id="F4R9E9"/>
<dbReference type="HOGENOM" id="CLU_1230175_0_0_1"/>
<evidence type="ECO:0000313" key="2">
    <source>
        <dbReference type="EMBL" id="EGG11166.1"/>
    </source>
</evidence>
<dbReference type="Proteomes" id="UP000001072">
    <property type="component" value="Unassembled WGS sequence"/>
</dbReference>
<reference evidence="3" key="1">
    <citation type="journal article" date="2011" name="Proc. Natl. Acad. Sci. U.S.A.">
        <title>Obligate biotrophy features unraveled by the genomic analysis of rust fungi.</title>
        <authorList>
            <person name="Duplessis S."/>
            <person name="Cuomo C.A."/>
            <person name="Lin Y.-C."/>
            <person name="Aerts A."/>
            <person name="Tisserant E."/>
            <person name="Veneault-Fourrey C."/>
            <person name="Joly D.L."/>
            <person name="Hacquard S."/>
            <person name="Amselem J."/>
            <person name="Cantarel B.L."/>
            <person name="Chiu R."/>
            <person name="Coutinho P.M."/>
            <person name="Feau N."/>
            <person name="Field M."/>
            <person name="Frey P."/>
            <person name="Gelhaye E."/>
            <person name="Goldberg J."/>
            <person name="Grabherr M.G."/>
            <person name="Kodira C.D."/>
            <person name="Kohler A."/>
            <person name="Kuees U."/>
            <person name="Lindquist E.A."/>
            <person name="Lucas S.M."/>
            <person name="Mago R."/>
            <person name="Mauceli E."/>
            <person name="Morin E."/>
            <person name="Murat C."/>
            <person name="Pangilinan J.L."/>
            <person name="Park R."/>
            <person name="Pearson M."/>
            <person name="Quesneville H."/>
            <person name="Rouhier N."/>
            <person name="Sakthikumar S."/>
            <person name="Salamov A.A."/>
            <person name="Schmutz J."/>
            <person name="Selles B."/>
            <person name="Shapiro H."/>
            <person name="Tanguay P."/>
            <person name="Tuskan G.A."/>
            <person name="Henrissat B."/>
            <person name="Van de Peer Y."/>
            <person name="Rouze P."/>
            <person name="Ellis J.G."/>
            <person name="Dodds P.N."/>
            <person name="Schein J.E."/>
            <person name="Zhong S."/>
            <person name="Hamelin R.C."/>
            <person name="Grigoriev I.V."/>
            <person name="Szabo L.J."/>
            <person name="Martin F."/>
        </authorList>
    </citation>
    <scope>NUCLEOTIDE SEQUENCE [LARGE SCALE GENOMIC DNA]</scope>
    <source>
        <strain evidence="3">98AG31 / pathotype 3-4-7</strain>
    </source>
</reference>
<dbReference type="VEuPathDB" id="FungiDB:MELLADRAFT_102800"/>
<evidence type="ECO:0000313" key="3">
    <source>
        <dbReference type="Proteomes" id="UP000001072"/>
    </source>
</evidence>
<dbReference type="EMBL" id="GL883093">
    <property type="protein sequence ID" value="EGG11166.1"/>
    <property type="molecule type" value="Genomic_DNA"/>
</dbReference>
<feature type="compositionally biased region" description="Basic and acidic residues" evidence="1">
    <location>
        <begin position="66"/>
        <end position="80"/>
    </location>
</feature>
<keyword evidence="3" id="KW-1185">Reference proteome</keyword>
<proteinExistence type="predicted"/>